<keyword evidence="1" id="KW-0472">Membrane</keyword>
<feature type="transmembrane region" description="Helical" evidence="1">
    <location>
        <begin position="12"/>
        <end position="32"/>
    </location>
</feature>
<dbReference type="HOGENOM" id="CLU_1381351_0_0_2"/>
<dbReference type="Proteomes" id="UP000000758">
    <property type="component" value="Chromosome"/>
</dbReference>
<accession>A0RWK5</accession>
<evidence type="ECO:0000313" key="2">
    <source>
        <dbReference type="EMBL" id="ABK77722.1"/>
    </source>
</evidence>
<gene>
    <name evidence="2" type="ordered locus">CENSYa_1093</name>
</gene>
<dbReference type="EnsemblBacteria" id="ABK77722">
    <property type="protein sequence ID" value="ABK77722"/>
    <property type="gene ID" value="CENSYa_1093"/>
</dbReference>
<dbReference type="EMBL" id="DP000238">
    <property type="protein sequence ID" value="ABK77722.1"/>
    <property type="molecule type" value="Genomic_DNA"/>
</dbReference>
<keyword evidence="3" id="KW-1185">Reference proteome</keyword>
<proteinExistence type="predicted"/>
<protein>
    <submittedName>
        <fullName evidence="2">Uncharacterized protein</fullName>
    </submittedName>
</protein>
<keyword evidence="1" id="KW-0812">Transmembrane</keyword>
<dbReference type="KEGG" id="csy:CENSYa_1093"/>
<organism evidence="2 3">
    <name type="scientific">Cenarchaeum symbiosum (strain A)</name>
    <dbReference type="NCBI Taxonomy" id="414004"/>
    <lineage>
        <taxon>Archaea</taxon>
        <taxon>Nitrososphaerota</taxon>
        <taxon>Candidatus Cenarchaeales</taxon>
        <taxon>Candidatus Cenarchaeaceae</taxon>
        <taxon>Candidatus Cenarchaeum</taxon>
    </lineage>
</organism>
<dbReference type="AlphaFoldDB" id="A0RWK5"/>
<keyword evidence="1" id="KW-1133">Transmembrane helix</keyword>
<evidence type="ECO:0000256" key="1">
    <source>
        <dbReference type="SAM" id="Phobius"/>
    </source>
</evidence>
<reference evidence="2 3" key="1">
    <citation type="journal article" date="2006" name="Proc. Natl. Acad. Sci. U.S.A.">
        <title>Genomic analysis of the uncultivated marine crenarchaeote Cenarchaeum symbiosum.</title>
        <authorList>
            <person name="Hallam S.J."/>
            <person name="Konstantinidis K.T."/>
            <person name="Putnam N."/>
            <person name="Schleper C."/>
            <person name="Watanabe Y."/>
            <person name="Sugahara J."/>
            <person name="Preston C."/>
            <person name="de la Torre J."/>
            <person name="Richardson P.M."/>
            <person name="DeLong E.F."/>
        </authorList>
    </citation>
    <scope>NUCLEOTIDE SEQUENCE [LARGE SCALE GENOMIC DNA]</scope>
    <source>
        <strain evidence="3">A</strain>
    </source>
</reference>
<evidence type="ECO:0000313" key="3">
    <source>
        <dbReference type="Proteomes" id="UP000000758"/>
    </source>
</evidence>
<sequence>MLSENDCNHFTAYGIGVGLAFIAIVYSAINSIELKKQTKSLKKDIDSRIRPIITLGIFDEDNTILRISSDHLVDIRIVNTGVLPALRIRQYFSGRIDDNSPLLIDEMKSGESLIDKAFQRDRSYPTTYSGVTSLGPTEYTMYRHQIQPLDYEMSKHKKYRFQFYIEYASLNDDKKYHYYMEGFFREDVSVVERRQMN</sequence>
<name>A0RWK5_CENSY</name>